<sequence length="130" mass="14214">MDDFYKEYILDHYRNPRNFGHLERVDASAEDLNPLCGDTIRMELLVADGKVADVRFSGKGCAISQASASMLTESIKGMPLEDVARLPQDAVLENVGIGISPTRMKCAMLGLKVLKSAALGEIASWPDESR</sequence>
<dbReference type="Gene3D" id="3.90.1010.10">
    <property type="match status" value="1"/>
</dbReference>
<dbReference type="PANTHER" id="PTHR10093">
    <property type="entry name" value="IRON-SULFUR CLUSTER ASSEMBLY ENZYME NIFU HOMOLOG"/>
    <property type="match status" value="1"/>
</dbReference>
<evidence type="ECO:0000259" key="1">
    <source>
        <dbReference type="Pfam" id="PF01592"/>
    </source>
</evidence>
<dbReference type="AlphaFoldDB" id="A0AAN1XUH2"/>
<protein>
    <submittedName>
        <fullName evidence="2">Iron-sulfur cluster scaffold-like protein</fullName>
    </submittedName>
</protein>
<reference evidence="2 3" key="1">
    <citation type="journal article" date="2022" name="ISME Commun">
        <title>Vulcanimicrobium alpinus gen. nov. sp. nov., the first cultivated representative of the candidate phylum 'Eremiobacterota', is a metabolically versatile aerobic anoxygenic phototroph.</title>
        <authorList>
            <person name="Yabe S."/>
            <person name="Muto K."/>
            <person name="Abe K."/>
            <person name="Yokota A."/>
            <person name="Staudigel H."/>
            <person name="Tebo B.M."/>
        </authorList>
    </citation>
    <scope>NUCLEOTIDE SEQUENCE [LARGE SCALE GENOMIC DNA]</scope>
    <source>
        <strain evidence="2 3">WC8-2</strain>
    </source>
</reference>
<name>A0AAN1XUH2_UNVUL</name>
<feature type="domain" description="NIF system FeS cluster assembly NifU N-terminal" evidence="1">
    <location>
        <begin position="5"/>
        <end position="118"/>
    </location>
</feature>
<organism evidence="2 3">
    <name type="scientific">Vulcanimicrobium alpinum</name>
    <dbReference type="NCBI Taxonomy" id="3016050"/>
    <lineage>
        <taxon>Bacteria</taxon>
        <taxon>Bacillati</taxon>
        <taxon>Vulcanimicrobiota</taxon>
        <taxon>Vulcanimicrobiia</taxon>
        <taxon>Vulcanimicrobiales</taxon>
        <taxon>Vulcanimicrobiaceae</taxon>
        <taxon>Vulcanimicrobium</taxon>
    </lineage>
</organism>
<dbReference type="KEGG" id="vab:WPS_10110"/>
<proteinExistence type="predicted"/>
<dbReference type="GO" id="GO:0016226">
    <property type="term" value="P:iron-sulfur cluster assembly"/>
    <property type="evidence" value="ECO:0007669"/>
    <property type="project" value="InterPro"/>
</dbReference>
<dbReference type="EMBL" id="AP025523">
    <property type="protein sequence ID" value="BDE05735.1"/>
    <property type="molecule type" value="Genomic_DNA"/>
</dbReference>
<evidence type="ECO:0000313" key="3">
    <source>
        <dbReference type="Proteomes" id="UP001317532"/>
    </source>
</evidence>
<dbReference type="GO" id="GO:0005506">
    <property type="term" value="F:iron ion binding"/>
    <property type="evidence" value="ECO:0007669"/>
    <property type="project" value="InterPro"/>
</dbReference>
<gene>
    <name evidence="2" type="ORF">WPS_10110</name>
</gene>
<dbReference type="SUPFAM" id="SSF82649">
    <property type="entry name" value="SufE/NifU"/>
    <property type="match status" value="1"/>
</dbReference>
<dbReference type="GO" id="GO:0051536">
    <property type="term" value="F:iron-sulfur cluster binding"/>
    <property type="evidence" value="ECO:0007669"/>
    <property type="project" value="InterPro"/>
</dbReference>
<dbReference type="Proteomes" id="UP001317532">
    <property type="component" value="Chromosome"/>
</dbReference>
<keyword evidence="3" id="KW-1185">Reference proteome</keyword>
<dbReference type="RefSeq" id="WP_317996758.1">
    <property type="nucleotide sequence ID" value="NZ_AP025523.1"/>
</dbReference>
<dbReference type="NCBIfam" id="TIGR01994">
    <property type="entry name" value="SUF_scaf_2"/>
    <property type="match status" value="1"/>
</dbReference>
<dbReference type="Pfam" id="PF01592">
    <property type="entry name" value="NifU_N"/>
    <property type="match status" value="1"/>
</dbReference>
<evidence type="ECO:0000313" key="2">
    <source>
        <dbReference type="EMBL" id="BDE05735.1"/>
    </source>
</evidence>
<dbReference type="InterPro" id="IPR002871">
    <property type="entry name" value="NIF_FeS_clus_asmbl_NifU_N"/>
</dbReference>
<accession>A0AAN1XUH2</accession>
<dbReference type="CDD" id="cd06664">
    <property type="entry name" value="IscU_like"/>
    <property type="match status" value="1"/>
</dbReference>